<evidence type="ECO:0000313" key="2">
    <source>
        <dbReference type="EMBL" id="BCS84489.1"/>
    </source>
</evidence>
<keyword evidence="1" id="KW-0732">Signal</keyword>
<evidence type="ECO:0000313" key="3">
    <source>
        <dbReference type="Proteomes" id="UP001319045"/>
    </source>
</evidence>
<feature type="signal peptide" evidence="1">
    <location>
        <begin position="1"/>
        <end position="18"/>
    </location>
</feature>
<dbReference type="Pfam" id="PF12771">
    <property type="entry name" value="SusD-like_2"/>
    <property type="match status" value="1"/>
</dbReference>
<evidence type="ECO:0000256" key="1">
    <source>
        <dbReference type="SAM" id="SignalP"/>
    </source>
</evidence>
<protein>
    <recommendedName>
        <fullName evidence="4">SusD/RagB family nutrient-binding outer membrane lipoprotein</fullName>
    </recommendedName>
</protein>
<dbReference type="PROSITE" id="PS51257">
    <property type="entry name" value="PROKAR_LIPOPROTEIN"/>
    <property type="match status" value="1"/>
</dbReference>
<evidence type="ECO:0008006" key="4">
    <source>
        <dbReference type="Google" id="ProtNLM"/>
    </source>
</evidence>
<dbReference type="RefSeq" id="WP_207154659.1">
    <property type="nucleotide sequence ID" value="NZ_AP024484.1"/>
</dbReference>
<accession>A0ABN6EF58</accession>
<dbReference type="Gene3D" id="1.25.40.390">
    <property type="match status" value="1"/>
</dbReference>
<reference evidence="2 3" key="1">
    <citation type="journal article" date="2022" name="Int. J. Syst. Evol. Microbiol.">
        <title>Prevotella herbatica sp. nov., a plant polysaccharide-decomposing anaerobic bacterium isolated from a methanogenic reactor.</title>
        <authorList>
            <person name="Uek A."/>
            <person name="Tonouchi A."/>
            <person name="Kaku N."/>
            <person name="Ueki K."/>
        </authorList>
    </citation>
    <scope>NUCLEOTIDE SEQUENCE [LARGE SCALE GENOMIC DNA]</scope>
    <source>
        <strain evidence="2 3">WR041</strain>
    </source>
</reference>
<name>A0ABN6EF58_9BACT</name>
<dbReference type="Proteomes" id="UP001319045">
    <property type="component" value="Chromosome"/>
</dbReference>
<keyword evidence="3" id="KW-1185">Reference proteome</keyword>
<dbReference type="EMBL" id="AP024484">
    <property type="protein sequence ID" value="BCS84489.1"/>
    <property type="molecule type" value="Genomic_DNA"/>
</dbReference>
<dbReference type="InterPro" id="IPR011990">
    <property type="entry name" value="TPR-like_helical_dom_sf"/>
</dbReference>
<gene>
    <name evidence="2" type="ORF">prwr041_03820</name>
</gene>
<dbReference type="InterPro" id="IPR041662">
    <property type="entry name" value="SusD-like_2"/>
</dbReference>
<sequence length="479" mass="53698">MKIKTIYRYLLLPVIAFAFTSCDNQLAEINKNPNATENPQPSYLLSAAQYHAAQWFMGNDLNYNAALLWDQHWAKIQYTEPDCYNVSTSSFTSVWDDGYATIIADLNAVENSDLGNENYRAVAKIWRSWTYLQLTNLFGDIPYTQYAKSVTPSYDHQEDVLKGLLGELETAAESLKSTNGTISGDLIYKGDITLWKRFAQSLRLRIALEIADRDQELASGIIAQLYANRSELISSNSDNANFVFTSSPQWNPWASAFSTRDDQRVSKTLIDKLKEIKDPRLSVYAQLPSDASVTTYEGAANGLSADKANSQGFNKLSRPGTYFLKDNAPAVFFTYSEINFIFAEAAARGIINADAKDFYDKGITASLNQFGVGTNVDAYIAQPSVAYDASHWAELIGWQKWIGYYGQASDAFTDWRRLGYPKLKAGPSSVLDNGQLPRRFFYPVTEQSLNGSNYQAAVAHQGPDELTTRLWFDVENKNR</sequence>
<dbReference type="SUPFAM" id="SSF48452">
    <property type="entry name" value="TPR-like"/>
    <property type="match status" value="1"/>
</dbReference>
<feature type="chain" id="PRO_5045232940" description="SusD/RagB family nutrient-binding outer membrane lipoprotein" evidence="1">
    <location>
        <begin position="19"/>
        <end position="479"/>
    </location>
</feature>
<organism evidence="2 3">
    <name type="scientific">Prevotella herbatica</name>
    <dbReference type="NCBI Taxonomy" id="2801997"/>
    <lineage>
        <taxon>Bacteria</taxon>
        <taxon>Pseudomonadati</taxon>
        <taxon>Bacteroidota</taxon>
        <taxon>Bacteroidia</taxon>
        <taxon>Bacteroidales</taxon>
        <taxon>Prevotellaceae</taxon>
        <taxon>Prevotella</taxon>
    </lineage>
</organism>
<proteinExistence type="predicted"/>